<dbReference type="PRINTS" id="PR00411">
    <property type="entry name" value="PNDRDTASEI"/>
</dbReference>
<dbReference type="SUPFAM" id="SSF55424">
    <property type="entry name" value="FAD/NAD-linked reductases, dimerisation (C-terminal) domain"/>
    <property type="match status" value="1"/>
</dbReference>
<dbReference type="eggNOG" id="COG0446">
    <property type="taxonomic scope" value="Bacteria"/>
</dbReference>
<name>E6S9S6_INTC7</name>
<dbReference type="KEGG" id="ica:Intca_2813"/>
<evidence type="ECO:0000313" key="7">
    <source>
        <dbReference type="EMBL" id="ADU49314.1"/>
    </source>
</evidence>
<dbReference type="Gene3D" id="3.30.390.30">
    <property type="match status" value="1"/>
</dbReference>
<dbReference type="STRING" id="710696.Intca_2813"/>
<dbReference type="GO" id="GO:0005737">
    <property type="term" value="C:cytoplasm"/>
    <property type="evidence" value="ECO:0007669"/>
    <property type="project" value="TreeGrafter"/>
</dbReference>
<accession>E6S9S6</accession>
<dbReference type="GO" id="GO:0016651">
    <property type="term" value="F:oxidoreductase activity, acting on NAD(P)H"/>
    <property type="evidence" value="ECO:0007669"/>
    <property type="project" value="TreeGrafter"/>
</dbReference>
<evidence type="ECO:0000256" key="4">
    <source>
        <dbReference type="ARBA" id="ARBA00023002"/>
    </source>
</evidence>
<keyword evidence="4" id="KW-0560">Oxidoreductase</keyword>
<dbReference type="EMBL" id="CP002343">
    <property type="protein sequence ID" value="ADU49314.1"/>
    <property type="molecule type" value="Genomic_DNA"/>
</dbReference>
<dbReference type="Pfam" id="PF14759">
    <property type="entry name" value="Reductase_C"/>
    <property type="match status" value="1"/>
</dbReference>
<evidence type="ECO:0000313" key="8">
    <source>
        <dbReference type="Proteomes" id="UP000008914"/>
    </source>
</evidence>
<organism evidence="7 8">
    <name type="scientific">Intrasporangium calvum (strain ATCC 23552 / DSM 43043 / JCM 3097 / NBRC 12989 / NCIMB 10167 / NRRL B-3866 / 7 KIP)</name>
    <dbReference type="NCBI Taxonomy" id="710696"/>
    <lineage>
        <taxon>Bacteria</taxon>
        <taxon>Bacillati</taxon>
        <taxon>Actinomycetota</taxon>
        <taxon>Actinomycetes</taxon>
        <taxon>Micrococcales</taxon>
        <taxon>Intrasporangiaceae</taxon>
        <taxon>Intrasporangium</taxon>
    </lineage>
</organism>
<protein>
    <submittedName>
        <fullName evidence="7">FAD-dependent pyridine nucleotide-disulfide oxidoreductase</fullName>
    </submittedName>
</protein>
<keyword evidence="2" id="KW-0285">Flavoprotein</keyword>
<sequence>MDVPGKVVVVGGGIGGVSTVAALRAGGYGGELVLVDDAELPTDRPPLSKEYLAGTRSLTDLALEQPDWYDDHDVRLVPRTRVSALRPGEGAVETEDGRTLAADRVVLATGGRAARPPIPGADDARVHVLRTVEDADRLRAAVAPGTRVLVVGAGLVGAEAGSTLAGLGADVVLVDPVAPPLALVFGQPVAHWLHELNRARGLALHHAGVERLDATTDGLRVRLSGGADDVRADLVVLAVGMVPETTLAVSAGLRTGRGVRVDRGQLTSNPAVLAIGDATEVVVDGVVRPRAEHWEAARLDGERAAATILGAPLPAPTASWFWTERHGLHVEVVGDLTAGDLVLRGELGTPPFSAFSVHEGMVAGAVAVDDPRAVRAARRLIDRAIPVDPAALADPSTDLRRLLRG</sequence>
<dbReference type="Gene3D" id="3.50.50.60">
    <property type="entry name" value="FAD/NAD(P)-binding domain"/>
    <property type="match status" value="2"/>
</dbReference>
<proteinExistence type="predicted"/>
<dbReference type="PANTHER" id="PTHR43557">
    <property type="entry name" value="APOPTOSIS-INDUCING FACTOR 1"/>
    <property type="match status" value="1"/>
</dbReference>
<dbReference type="InterPro" id="IPR016156">
    <property type="entry name" value="FAD/NAD-linked_Rdtase_dimer_sf"/>
</dbReference>
<dbReference type="PANTHER" id="PTHR43557:SF2">
    <property type="entry name" value="RIESKE DOMAIN-CONTAINING PROTEIN-RELATED"/>
    <property type="match status" value="1"/>
</dbReference>
<dbReference type="SUPFAM" id="SSF51905">
    <property type="entry name" value="FAD/NAD(P)-binding domain"/>
    <property type="match status" value="2"/>
</dbReference>
<evidence type="ECO:0000256" key="2">
    <source>
        <dbReference type="ARBA" id="ARBA00022630"/>
    </source>
</evidence>
<dbReference type="Proteomes" id="UP000008914">
    <property type="component" value="Chromosome"/>
</dbReference>
<dbReference type="HOGENOM" id="CLU_003291_4_0_11"/>
<keyword evidence="3" id="KW-0274">FAD</keyword>
<dbReference type="RefSeq" id="WP_013493626.1">
    <property type="nucleotide sequence ID" value="NC_014830.1"/>
</dbReference>
<feature type="domain" description="FAD/NAD(P)-binding" evidence="5">
    <location>
        <begin position="6"/>
        <end position="299"/>
    </location>
</feature>
<dbReference type="PRINTS" id="PR00368">
    <property type="entry name" value="FADPNR"/>
</dbReference>
<gene>
    <name evidence="7" type="ordered locus">Intca_2813</name>
</gene>
<dbReference type="InterPro" id="IPR036188">
    <property type="entry name" value="FAD/NAD-bd_sf"/>
</dbReference>
<comment type="cofactor">
    <cofactor evidence="1">
        <name>FAD</name>
        <dbReference type="ChEBI" id="CHEBI:57692"/>
    </cofactor>
</comment>
<feature type="domain" description="Reductase C-terminal" evidence="6">
    <location>
        <begin position="320"/>
        <end position="403"/>
    </location>
</feature>
<dbReference type="AlphaFoldDB" id="E6S9S6"/>
<evidence type="ECO:0000259" key="6">
    <source>
        <dbReference type="Pfam" id="PF14759"/>
    </source>
</evidence>
<dbReference type="InterPro" id="IPR028202">
    <property type="entry name" value="Reductase_C"/>
</dbReference>
<dbReference type="InterPro" id="IPR023753">
    <property type="entry name" value="FAD/NAD-binding_dom"/>
</dbReference>
<dbReference type="InterPro" id="IPR050446">
    <property type="entry name" value="FAD-oxidoreductase/Apoptosis"/>
</dbReference>
<evidence type="ECO:0000256" key="1">
    <source>
        <dbReference type="ARBA" id="ARBA00001974"/>
    </source>
</evidence>
<evidence type="ECO:0000259" key="5">
    <source>
        <dbReference type="Pfam" id="PF07992"/>
    </source>
</evidence>
<dbReference type="Pfam" id="PF07992">
    <property type="entry name" value="Pyr_redox_2"/>
    <property type="match status" value="1"/>
</dbReference>
<evidence type="ECO:0000256" key="3">
    <source>
        <dbReference type="ARBA" id="ARBA00022827"/>
    </source>
</evidence>
<keyword evidence="8" id="KW-1185">Reference proteome</keyword>
<reference evidence="7 8" key="1">
    <citation type="journal article" date="2010" name="Stand. Genomic Sci.">
        <title>Complete genome sequence of Intrasporangium calvum type strain (7 KIP).</title>
        <authorList>
            <person name="Del Rio T.G."/>
            <person name="Chertkov O."/>
            <person name="Yasawong M."/>
            <person name="Lucas S."/>
            <person name="Deshpande S."/>
            <person name="Cheng J.F."/>
            <person name="Detter C."/>
            <person name="Tapia R."/>
            <person name="Han C."/>
            <person name="Goodwin L."/>
            <person name="Pitluck S."/>
            <person name="Liolios K."/>
            <person name="Ivanova N."/>
            <person name="Mavromatis K."/>
            <person name="Pati A."/>
            <person name="Chen A."/>
            <person name="Palaniappan K."/>
            <person name="Land M."/>
            <person name="Hauser L."/>
            <person name="Chang Y.J."/>
            <person name="Jeffries C.D."/>
            <person name="Rohde M."/>
            <person name="Pukall R."/>
            <person name="Sikorski J."/>
            <person name="Goker M."/>
            <person name="Woyke T."/>
            <person name="Bristow J."/>
            <person name="Eisen J.A."/>
            <person name="Markowitz V."/>
            <person name="Hugenholtz P."/>
            <person name="Kyrpides N.C."/>
            <person name="Klenk H.P."/>
            <person name="Lapidus A."/>
        </authorList>
    </citation>
    <scope>NUCLEOTIDE SEQUENCE [LARGE SCALE GENOMIC DNA]</scope>
    <source>
        <strain evidence="8">ATCC 23552 / DSM 43043 / JCM 3097 / NBRC 12989 / 7 KIP</strain>
    </source>
</reference>
<dbReference type="OrthoDB" id="1145at2"/>